<name>A0A8X6LGW9_TRICU</name>
<gene>
    <name evidence="1" type="ORF">TNCT_666801</name>
</gene>
<evidence type="ECO:0000313" key="1">
    <source>
        <dbReference type="EMBL" id="GFR07932.1"/>
    </source>
</evidence>
<dbReference type="Proteomes" id="UP000887116">
    <property type="component" value="Unassembled WGS sequence"/>
</dbReference>
<proteinExistence type="predicted"/>
<organism evidence="1 2">
    <name type="scientific">Trichonephila clavata</name>
    <name type="common">Joro spider</name>
    <name type="synonym">Nephila clavata</name>
    <dbReference type="NCBI Taxonomy" id="2740835"/>
    <lineage>
        <taxon>Eukaryota</taxon>
        <taxon>Metazoa</taxon>
        <taxon>Ecdysozoa</taxon>
        <taxon>Arthropoda</taxon>
        <taxon>Chelicerata</taxon>
        <taxon>Arachnida</taxon>
        <taxon>Araneae</taxon>
        <taxon>Araneomorphae</taxon>
        <taxon>Entelegynae</taxon>
        <taxon>Araneoidea</taxon>
        <taxon>Nephilidae</taxon>
        <taxon>Trichonephila</taxon>
    </lineage>
</organism>
<reference evidence="1" key="1">
    <citation type="submission" date="2020-07" db="EMBL/GenBank/DDBJ databases">
        <title>Multicomponent nature underlies the extraordinary mechanical properties of spider dragline silk.</title>
        <authorList>
            <person name="Kono N."/>
            <person name="Nakamura H."/>
            <person name="Mori M."/>
            <person name="Yoshida Y."/>
            <person name="Ohtoshi R."/>
            <person name="Malay A.D."/>
            <person name="Moran D.A.P."/>
            <person name="Tomita M."/>
            <person name="Numata K."/>
            <person name="Arakawa K."/>
        </authorList>
    </citation>
    <scope>NUCLEOTIDE SEQUENCE</scope>
</reference>
<comment type="caution">
    <text evidence="1">The sequence shown here is derived from an EMBL/GenBank/DDBJ whole genome shotgun (WGS) entry which is preliminary data.</text>
</comment>
<accession>A0A8X6LGW9</accession>
<keyword evidence="2" id="KW-1185">Reference proteome</keyword>
<dbReference type="EMBL" id="BMAO01006358">
    <property type="protein sequence ID" value="GFR07932.1"/>
    <property type="molecule type" value="Genomic_DNA"/>
</dbReference>
<sequence length="73" mass="7990">MQIWALLPSAASPSTLEHEKCPPNARLSGSHKINRHVIRPGTHYAGRMGRYGNGAWYFGYVGFGMRAACVSVT</sequence>
<protein>
    <submittedName>
        <fullName evidence="1">Uncharacterized protein</fullName>
    </submittedName>
</protein>
<evidence type="ECO:0000313" key="2">
    <source>
        <dbReference type="Proteomes" id="UP000887116"/>
    </source>
</evidence>
<dbReference type="AlphaFoldDB" id="A0A8X6LGW9"/>